<evidence type="ECO:0000313" key="1">
    <source>
        <dbReference type="EMBL" id="KAG8178419.1"/>
    </source>
</evidence>
<accession>A0AAV6U481</accession>
<dbReference type="AlphaFoldDB" id="A0AAV6U481"/>
<keyword evidence="2" id="KW-1185">Reference proteome</keyword>
<proteinExistence type="predicted"/>
<dbReference type="EMBL" id="JAFNEN010000699">
    <property type="protein sequence ID" value="KAG8178419.1"/>
    <property type="molecule type" value="Genomic_DNA"/>
</dbReference>
<gene>
    <name evidence="1" type="ORF">JTE90_000932</name>
</gene>
<sequence>MKFYRYTWVSKLYIAYGAWLICRRPRFCLAPQSDLLPEPLAFLGEIHLVFAPAKNKEASNTYQTSPPSFPRIYKTPPVFYFGRMEDGTSLLKIPPHPLADAVLQFFFQERLMHGRVWFQNGCEVSMERMRI</sequence>
<dbReference type="Proteomes" id="UP000827092">
    <property type="component" value="Unassembled WGS sequence"/>
</dbReference>
<organism evidence="1 2">
    <name type="scientific">Oedothorax gibbosus</name>
    <dbReference type="NCBI Taxonomy" id="931172"/>
    <lineage>
        <taxon>Eukaryota</taxon>
        <taxon>Metazoa</taxon>
        <taxon>Ecdysozoa</taxon>
        <taxon>Arthropoda</taxon>
        <taxon>Chelicerata</taxon>
        <taxon>Arachnida</taxon>
        <taxon>Araneae</taxon>
        <taxon>Araneomorphae</taxon>
        <taxon>Entelegynae</taxon>
        <taxon>Araneoidea</taxon>
        <taxon>Linyphiidae</taxon>
        <taxon>Erigoninae</taxon>
        <taxon>Oedothorax</taxon>
    </lineage>
</organism>
<evidence type="ECO:0000313" key="2">
    <source>
        <dbReference type="Proteomes" id="UP000827092"/>
    </source>
</evidence>
<name>A0AAV6U481_9ARAC</name>
<reference evidence="1 2" key="1">
    <citation type="journal article" date="2022" name="Nat. Ecol. Evol.">
        <title>A masculinizing supergene underlies an exaggerated male reproductive morph in a spider.</title>
        <authorList>
            <person name="Hendrickx F."/>
            <person name="De Corte Z."/>
            <person name="Sonet G."/>
            <person name="Van Belleghem S.M."/>
            <person name="Kostlbacher S."/>
            <person name="Vangestel C."/>
        </authorList>
    </citation>
    <scope>NUCLEOTIDE SEQUENCE [LARGE SCALE GENOMIC DNA]</scope>
    <source>
        <strain evidence="1">W744_W776</strain>
    </source>
</reference>
<protein>
    <submittedName>
        <fullName evidence="1">Uncharacterized protein</fullName>
    </submittedName>
</protein>
<comment type="caution">
    <text evidence="1">The sequence shown here is derived from an EMBL/GenBank/DDBJ whole genome shotgun (WGS) entry which is preliminary data.</text>
</comment>